<evidence type="ECO:0000256" key="1">
    <source>
        <dbReference type="ARBA" id="ARBA00022729"/>
    </source>
</evidence>
<evidence type="ECO:0000256" key="2">
    <source>
        <dbReference type="SAM" id="SignalP"/>
    </source>
</evidence>
<sequence length="109" mass="11800">MVSLVMMKKIPLLFGYSTWLTVPCLPHNIGSCDYGDLCDSPLFRSCAESCGCPFSEGSHRIPPAEFTIPEPPLDLPGYLMEGEFHVKATIARAGSPTAACYAASVDLRM</sequence>
<dbReference type="Proteomes" id="UP001235939">
    <property type="component" value="Chromosome 18"/>
</dbReference>
<dbReference type="Gene3D" id="2.70.220.10">
    <property type="entry name" value="Ganglioside GM2 activator"/>
    <property type="match status" value="1"/>
</dbReference>
<dbReference type="SUPFAM" id="SSF63707">
    <property type="entry name" value="Ganglioside M2 (gm2) activator"/>
    <property type="match status" value="1"/>
</dbReference>
<dbReference type="EMBL" id="CP092880">
    <property type="protein sequence ID" value="UYV79955.1"/>
    <property type="molecule type" value="Genomic_DNA"/>
</dbReference>
<organism evidence="3 4">
    <name type="scientific">Cordylochernes scorpioides</name>
    <dbReference type="NCBI Taxonomy" id="51811"/>
    <lineage>
        <taxon>Eukaryota</taxon>
        <taxon>Metazoa</taxon>
        <taxon>Ecdysozoa</taxon>
        <taxon>Arthropoda</taxon>
        <taxon>Chelicerata</taxon>
        <taxon>Arachnida</taxon>
        <taxon>Pseudoscorpiones</taxon>
        <taxon>Cheliferoidea</taxon>
        <taxon>Chernetidae</taxon>
        <taxon>Cordylochernes</taxon>
    </lineage>
</organism>
<keyword evidence="4" id="KW-1185">Reference proteome</keyword>
<dbReference type="PANTHER" id="PTHR17357:SF0">
    <property type="entry name" value="GANGLIOSIDE GM2 ACTIVATOR"/>
    <property type="match status" value="1"/>
</dbReference>
<dbReference type="InterPro" id="IPR028996">
    <property type="entry name" value="GM2-AP"/>
</dbReference>
<name>A0ABY6LJS3_9ARAC</name>
<feature type="chain" id="PRO_5047430164" evidence="2">
    <location>
        <begin position="16"/>
        <end position="109"/>
    </location>
</feature>
<dbReference type="PANTHER" id="PTHR17357">
    <property type="entry name" value="GM2 GANGLIOSIDE ACTIVATOR PROTEIN"/>
    <property type="match status" value="1"/>
</dbReference>
<evidence type="ECO:0000313" key="3">
    <source>
        <dbReference type="EMBL" id="UYV79955.1"/>
    </source>
</evidence>
<accession>A0ABY6LJS3</accession>
<dbReference type="InterPro" id="IPR036846">
    <property type="entry name" value="GM2-AP_sf"/>
</dbReference>
<feature type="signal peptide" evidence="2">
    <location>
        <begin position="1"/>
        <end position="15"/>
    </location>
</feature>
<gene>
    <name evidence="3" type="ORF">LAZ67_18001183</name>
</gene>
<proteinExistence type="predicted"/>
<keyword evidence="1 2" id="KW-0732">Signal</keyword>
<protein>
    <submittedName>
        <fullName evidence="3">GM2A</fullName>
    </submittedName>
</protein>
<evidence type="ECO:0000313" key="4">
    <source>
        <dbReference type="Proteomes" id="UP001235939"/>
    </source>
</evidence>
<reference evidence="3 4" key="1">
    <citation type="submission" date="2022-01" db="EMBL/GenBank/DDBJ databases">
        <title>A chromosomal length assembly of Cordylochernes scorpioides.</title>
        <authorList>
            <person name="Zeh D."/>
            <person name="Zeh J."/>
        </authorList>
    </citation>
    <scope>NUCLEOTIDE SEQUENCE [LARGE SCALE GENOMIC DNA]</scope>
    <source>
        <strain evidence="3">IN4F17</strain>
        <tissue evidence="3">Whole Body</tissue>
    </source>
</reference>